<dbReference type="InterPro" id="IPR013087">
    <property type="entry name" value="Znf_C2H2_type"/>
</dbReference>
<evidence type="ECO:0000313" key="9">
    <source>
        <dbReference type="Proteomes" id="UP000469890"/>
    </source>
</evidence>
<dbReference type="EMBL" id="JAAECE010000002">
    <property type="protein sequence ID" value="KAF1805467.1"/>
    <property type="molecule type" value="Genomic_DNA"/>
</dbReference>
<evidence type="ECO:0008006" key="10">
    <source>
        <dbReference type="Google" id="ProtNLM"/>
    </source>
</evidence>
<accession>A0A8H4BN67</accession>
<dbReference type="AlphaFoldDB" id="A0A8H4BN67"/>
<evidence type="ECO:0000259" key="7">
    <source>
        <dbReference type="PROSITE" id="PS51915"/>
    </source>
</evidence>
<dbReference type="PANTHER" id="PTHR24379:SF121">
    <property type="entry name" value="C2H2-TYPE DOMAIN-CONTAINING PROTEIN"/>
    <property type="match status" value="1"/>
</dbReference>
<keyword evidence="3 5" id="KW-0863">Zinc-finger</keyword>
<evidence type="ECO:0000256" key="3">
    <source>
        <dbReference type="ARBA" id="ARBA00022771"/>
    </source>
</evidence>
<evidence type="ECO:0000313" key="8">
    <source>
        <dbReference type="EMBL" id="KAF1805467.1"/>
    </source>
</evidence>
<dbReference type="InterPro" id="IPR012934">
    <property type="entry name" value="Znf_AD"/>
</dbReference>
<sequence>MKLRNRTTRVISDIKQEDCKPAPNATGESTSILASRSNSCGLIIKQEDAKDDKALLEQHGDEFGTKEYRYKCDRCNQTMPNQKSVLEHRFSIHNIKSGTSRAIKDINVEPDIHDPNFYCKSCEQGYTNKRRFRDHLRKTHFLFLEKLPTYKVPLKGILPDPDNPQLYCKACNQTYKRKNIYKAHCRYIHGVASIKSANQKSNTSSNMISTYCQTCDRRLSSTPAYHRHLFFIHRVDRTTIQQQKQKQNDIVPDADDPNFYCCSCSKKLGSKSSFREHLMRKHSIFPSAPRKQSPCKPDVDDPNNYCRACQKTYSHKSNYRTHLRLVHRMALPKLKKPADRINLPDPHNPDHYCSVCKKRYTLPRLYQQHCRNVHFMTLYHEPIVNPNAKIDINDPGFFCAQCERSFSSISLFKQHLARVHSSI</sequence>
<reference evidence="8 9" key="1">
    <citation type="submission" date="2019-09" db="EMBL/GenBank/DDBJ databases">
        <authorList>
            <consortium name="DOE Joint Genome Institute"/>
            <person name="Mondo S.J."/>
            <person name="Navarro-Mendoza M.I."/>
            <person name="Perez-Arques C."/>
            <person name="Panchal S."/>
            <person name="Nicolas F.E."/>
            <person name="Ganguly P."/>
            <person name="Pangilinan J."/>
            <person name="Grigoriev I."/>
            <person name="Heitman J."/>
            <person name="Sanya K."/>
            <person name="Garre V."/>
        </authorList>
    </citation>
    <scope>NUCLEOTIDE SEQUENCE [LARGE SCALE GENOMIC DNA]</scope>
    <source>
        <strain evidence="8 9">MU402</strain>
    </source>
</reference>
<keyword evidence="4" id="KW-0862">Zinc</keyword>
<organism evidence="8 9">
    <name type="scientific">Mucor circinelloides f. lusitanicus</name>
    <name type="common">Mucor racemosus var. lusitanicus</name>
    <dbReference type="NCBI Taxonomy" id="29924"/>
    <lineage>
        <taxon>Eukaryota</taxon>
        <taxon>Fungi</taxon>
        <taxon>Fungi incertae sedis</taxon>
        <taxon>Mucoromycota</taxon>
        <taxon>Mucoromycotina</taxon>
        <taxon>Mucoromycetes</taxon>
        <taxon>Mucorales</taxon>
        <taxon>Mucorineae</taxon>
        <taxon>Mucoraceae</taxon>
        <taxon>Mucor</taxon>
    </lineage>
</organism>
<evidence type="ECO:0000256" key="5">
    <source>
        <dbReference type="PROSITE-ProRule" id="PRU00042"/>
    </source>
</evidence>
<dbReference type="PROSITE" id="PS00028">
    <property type="entry name" value="ZINC_FINGER_C2H2_1"/>
    <property type="match status" value="8"/>
</dbReference>
<dbReference type="SMART" id="SM00355">
    <property type="entry name" value="ZnF_C2H2"/>
    <property type="match status" value="8"/>
</dbReference>
<proteinExistence type="predicted"/>
<feature type="domain" description="ZAD" evidence="7">
    <location>
        <begin position="210"/>
        <end position="288"/>
    </location>
</feature>
<dbReference type="Gene3D" id="3.30.160.60">
    <property type="entry name" value="Classic Zinc Finger"/>
    <property type="match status" value="3"/>
</dbReference>
<comment type="caution">
    <text evidence="8">The sequence shown here is derived from an EMBL/GenBank/DDBJ whole genome shotgun (WGS) entry which is preliminary data.</text>
</comment>
<dbReference type="PROSITE" id="PS50157">
    <property type="entry name" value="ZINC_FINGER_C2H2_2"/>
    <property type="match status" value="3"/>
</dbReference>
<dbReference type="GO" id="GO:0005634">
    <property type="term" value="C:nucleus"/>
    <property type="evidence" value="ECO:0007669"/>
    <property type="project" value="InterPro"/>
</dbReference>
<evidence type="ECO:0000256" key="4">
    <source>
        <dbReference type="ARBA" id="ARBA00022833"/>
    </source>
</evidence>
<dbReference type="PROSITE" id="PS51915">
    <property type="entry name" value="ZAD"/>
    <property type="match status" value="1"/>
</dbReference>
<dbReference type="GO" id="GO:0008270">
    <property type="term" value="F:zinc ion binding"/>
    <property type="evidence" value="ECO:0007669"/>
    <property type="project" value="UniProtKB-KW"/>
</dbReference>
<protein>
    <recommendedName>
        <fullName evidence="10">C2H2-type domain-containing protein</fullName>
    </recommendedName>
</protein>
<feature type="domain" description="C2H2-type" evidence="6">
    <location>
        <begin position="117"/>
        <end position="140"/>
    </location>
</feature>
<gene>
    <name evidence="8" type="ORF">FB192DRAFT_1362987</name>
</gene>
<name>A0A8H4BN67_MUCCL</name>
<feature type="domain" description="C2H2-type" evidence="6">
    <location>
        <begin position="304"/>
        <end position="332"/>
    </location>
</feature>
<keyword evidence="2" id="KW-0677">Repeat</keyword>
<dbReference type="Proteomes" id="UP000469890">
    <property type="component" value="Unassembled WGS sequence"/>
</dbReference>
<dbReference type="Pfam" id="PF12874">
    <property type="entry name" value="zf-met"/>
    <property type="match status" value="2"/>
</dbReference>
<evidence type="ECO:0000256" key="2">
    <source>
        <dbReference type="ARBA" id="ARBA00022737"/>
    </source>
</evidence>
<feature type="domain" description="C2H2-type" evidence="6">
    <location>
        <begin position="397"/>
        <end position="423"/>
    </location>
</feature>
<dbReference type="PANTHER" id="PTHR24379">
    <property type="entry name" value="KRAB AND ZINC FINGER DOMAIN-CONTAINING"/>
    <property type="match status" value="1"/>
</dbReference>
<evidence type="ECO:0000256" key="1">
    <source>
        <dbReference type="ARBA" id="ARBA00022723"/>
    </source>
</evidence>
<evidence type="ECO:0000259" key="6">
    <source>
        <dbReference type="PROSITE" id="PS50157"/>
    </source>
</evidence>
<keyword evidence="1" id="KW-0479">Metal-binding</keyword>